<sequence length="146" mass="16534">MDAMIKKSIDFRESQEAEPHALWEYPCRALSQPVKVLSFDFMETVPANDMKAEGSMSLVRSGRCHGIVLWMEYQLTEDISVSTGLLEVSEEKGDCRWYPHSKQGIFFLNHVLELGPSSTQTYSSVSYQLTFSPKLGDIQMSFVPNS</sequence>
<feature type="domain" description="Protein arginine N-methyltransferase" evidence="2">
    <location>
        <begin position="20"/>
        <end position="142"/>
    </location>
</feature>
<dbReference type="Gene3D" id="2.70.160.11">
    <property type="entry name" value="Hnrnp arginine n-methyltransferase1"/>
    <property type="match status" value="1"/>
</dbReference>
<dbReference type="AlphaFoldDB" id="A0A2G9SHE3"/>
<dbReference type="SUPFAM" id="SSF53335">
    <property type="entry name" value="S-adenosyl-L-methionine-dependent methyltransferases"/>
    <property type="match status" value="1"/>
</dbReference>
<dbReference type="InterPro" id="IPR029063">
    <property type="entry name" value="SAM-dependent_MTases_sf"/>
</dbReference>
<dbReference type="OrthoDB" id="412876at2759"/>
<evidence type="ECO:0000259" key="2">
    <source>
        <dbReference type="Pfam" id="PF22528"/>
    </source>
</evidence>
<evidence type="ECO:0000313" key="4">
    <source>
        <dbReference type="Proteomes" id="UP000228934"/>
    </source>
</evidence>
<dbReference type="EMBL" id="KV924869">
    <property type="protein sequence ID" value="PIO39494.1"/>
    <property type="molecule type" value="Genomic_DNA"/>
</dbReference>
<protein>
    <recommendedName>
        <fullName evidence="2">Protein arginine N-methyltransferase domain-containing protein</fullName>
    </recommendedName>
</protein>
<accession>A0A2G9SHE3</accession>
<proteinExistence type="predicted"/>
<dbReference type="Pfam" id="PF22528">
    <property type="entry name" value="PRMT_C"/>
    <property type="match status" value="1"/>
</dbReference>
<name>A0A2G9SHE3_AQUCT</name>
<organism evidence="3 4">
    <name type="scientific">Aquarana catesbeiana</name>
    <name type="common">American bullfrog</name>
    <name type="synonym">Rana catesbeiana</name>
    <dbReference type="NCBI Taxonomy" id="8400"/>
    <lineage>
        <taxon>Eukaryota</taxon>
        <taxon>Metazoa</taxon>
        <taxon>Chordata</taxon>
        <taxon>Craniata</taxon>
        <taxon>Vertebrata</taxon>
        <taxon>Euteleostomi</taxon>
        <taxon>Amphibia</taxon>
        <taxon>Batrachia</taxon>
        <taxon>Anura</taxon>
        <taxon>Neobatrachia</taxon>
        <taxon>Ranoidea</taxon>
        <taxon>Ranidae</taxon>
        <taxon>Aquarana</taxon>
    </lineage>
</organism>
<dbReference type="InterPro" id="IPR055135">
    <property type="entry name" value="PRMT_dom"/>
</dbReference>
<evidence type="ECO:0000313" key="3">
    <source>
        <dbReference type="EMBL" id="PIO39494.1"/>
    </source>
</evidence>
<dbReference type="Proteomes" id="UP000228934">
    <property type="component" value="Unassembled WGS sequence"/>
</dbReference>
<reference evidence="4" key="1">
    <citation type="journal article" date="2017" name="Nat. Commun.">
        <title>The North American bullfrog draft genome provides insight into hormonal regulation of long noncoding RNA.</title>
        <authorList>
            <person name="Hammond S.A."/>
            <person name="Warren R.L."/>
            <person name="Vandervalk B.P."/>
            <person name="Kucuk E."/>
            <person name="Khan H."/>
            <person name="Gibb E.A."/>
            <person name="Pandoh P."/>
            <person name="Kirk H."/>
            <person name="Zhao Y."/>
            <person name="Jones M."/>
            <person name="Mungall A.J."/>
            <person name="Coope R."/>
            <person name="Pleasance S."/>
            <person name="Moore R.A."/>
            <person name="Holt R.A."/>
            <person name="Round J.M."/>
            <person name="Ohora S."/>
            <person name="Walle B.V."/>
            <person name="Veldhoen N."/>
            <person name="Helbing C.C."/>
            <person name="Birol I."/>
        </authorList>
    </citation>
    <scope>NUCLEOTIDE SEQUENCE [LARGE SCALE GENOMIC DNA]</scope>
</reference>
<evidence type="ECO:0000256" key="1">
    <source>
        <dbReference type="ARBA" id="ARBA00022691"/>
    </source>
</evidence>
<gene>
    <name evidence="3" type="ORF">AB205_0136680</name>
</gene>
<keyword evidence="4" id="KW-1185">Reference proteome</keyword>
<keyword evidence="1" id="KW-0949">S-adenosyl-L-methionine</keyword>